<dbReference type="EMBL" id="KV745011">
    <property type="protein sequence ID" value="OCK79316.1"/>
    <property type="molecule type" value="Genomic_DNA"/>
</dbReference>
<evidence type="ECO:0000313" key="2">
    <source>
        <dbReference type="EMBL" id="OCK79316.1"/>
    </source>
</evidence>
<reference evidence="2 3" key="1">
    <citation type="journal article" date="2016" name="Nat. Commun.">
        <title>Ectomycorrhizal ecology is imprinted in the genome of the dominant symbiotic fungus Cenococcum geophilum.</title>
        <authorList>
            <consortium name="DOE Joint Genome Institute"/>
            <person name="Peter M."/>
            <person name="Kohler A."/>
            <person name="Ohm R.A."/>
            <person name="Kuo A."/>
            <person name="Krutzmann J."/>
            <person name="Morin E."/>
            <person name="Arend M."/>
            <person name="Barry K.W."/>
            <person name="Binder M."/>
            <person name="Choi C."/>
            <person name="Clum A."/>
            <person name="Copeland A."/>
            <person name="Grisel N."/>
            <person name="Haridas S."/>
            <person name="Kipfer T."/>
            <person name="LaButti K."/>
            <person name="Lindquist E."/>
            <person name="Lipzen A."/>
            <person name="Maire R."/>
            <person name="Meier B."/>
            <person name="Mihaltcheva S."/>
            <person name="Molinier V."/>
            <person name="Murat C."/>
            <person name="Poggeler S."/>
            <person name="Quandt C.A."/>
            <person name="Sperisen C."/>
            <person name="Tritt A."/>
            <person name="Tisserant E."/>
            <person name="Crous P.W."/>
            <person name="Henrissat B."/>
            <person name="Nehls U."/>
            <person name="Egli S."/>
            <person name="Spatafora J.W."/>
            <person name="Grigoriev I.V."/>
            <person name="Martin F.M."/>
        </authorList>
    </citation>
    <scope>NUCLEOTIDE SEQUENCE [LARGE SCALE GENOMIC DNA]</scope>
    <source>
        <strain evidence="2 3">CBS 459.81</strain>
    </source>
</reference>
<organism evidence="2 3">
    <name type="scientific">Lepidopterella palustris CBS 459.81</name>
    <dbReference type="NCBI Taxonomy" id="1314670"/>
    <lineage>
        <taxon>Eukaryota</taxon>
        <taxon>Fungi</taxon>
        <taxon>Dikarya</taxon>
        <taxon>Ascomycota</taxon>
        <taxon>Pezizomycotina</taxon>
        <taxon>Dothideomycetes</taxon>
        <taxon>Pleosporomycetidae</taxon>
        <taxon>Mytilinidiales</taxon>
        <taxon>Argynnaceae</taxon>
        <taxon>Lepidopterella</taxon>
    </lineage>
</organism>
<dbReference type="Proteomes" id="UP000250266">
    <property type="component" value="Unassembled WGS sequence"/>
</dbReference>
<sequence>MLQPCLQDRHTVDTSLASMRLTVFDIGSGFTRRLYWKHIQKTDGEQPPRVPRGASTPTPSSGRPLLHTLHFFLRLPVQMCPGALVQVFKDGCWCPGAGVVGQSLESPQSKSQFLSRNHLGKTTHPAGERLQAHQRTSLTRAECKNALPLGDQRSKTHFESPRDAVTTS</sequence>
<proteinExistence type="predicted"/>
<protein>
    <submittedName>
        <fullName evidence="2">Uncharacterized protein</fullName>
    </submittedName>
</protein>
<gene>
    <name evidence="2" type="ORF">K432DRAFT_71142</name>
</gene>
<name>A0A8E2E8Y7_9PEZI</name>
<feature type="compositionally biased region" description="Basic and acidic residues" evidence="1">
    <location>
        <begin position="152"/>
        <end position="162"/>
    </location>
</feature>
<feature type="region of interest" description="Disordered" evidence="1">
    <location>
        <begin position="118"/>
        <end position="168"/>
    </location>
</feature>
<accession>A0A8E2E8Y7</accession>
<dbReference type="AlphaFoldDB" id="A0A8E2E8Y7"/>
<evidence type="ECO:0000313" key="3">
    <source>
        <dbReference type="Proteomes" id="UP000250266"/>
    </source>
</evidence>
<evidence type="ECO:0000256" key="1">
    <source>
        <dbReference type="SAM" id="MobiDB-lite"/>
    </source>
</evidence>
<feature type="region of interest" description="Disordered" evidence="1">
    <location>
        <begin position="41"/>
        <end position="62"/>
    </location>
</feature>
<keyword evidence="3" id="KW-1185">Reference proteome</keyword>